<keyword evidence="10" id="KW-1185">Reference proteome</keyword>
<comment type="similarity">
    <text evidence="2 6">Belongs to the band 7/mec-2 family. HflK subfamily.</text>
</comment>
<comment type="caution">
    <text evidence="9">The sequence shown here is derived from an EMBL/GenBank/DDBJ whole genome shotgun (WGS) entry which is preliminary data.</text>
</comment>
<keyword evidence="9" id="KW-0378">Hydrolase</keyword>
<dbReference type="InterPro" id="IPR050710">
    <property type="entry name" value="Band7/mec-2_domain"/>
</dbReference>
<feature type="compositionally biased region" description="Basic and acidic residues" evidence="7">
    <location>
        <begin position="397"/>
        <end position="412"/>
    </location>
</feature>
<reference evidence="9 10" key="1">
    <citation type="submission" date="2018-01" db="EMBL/GenBank/DDBJ databases">
        <title>Genomic Sequence of Chromobacterium MWU13-2610 from wild cranberry bogs within the Cape Cod National Seashore.</title>
        <authorList>
            <person name="O'Hara-Hanley K."/>
            <person name="Soby S."/>
            <person name="Harrison A."/>
        </authorList>
    </citation>
    <scope>NUCLEOTIDE SEQUENCE [LARGE SCALE GENOMIC DNA]</scope>
    <source>
        <strain evidence="9 10">MWU13-2610</strain>
    </source>
</reference>
<evidence type="ECO:0000313" key="9">
    <source>
        <dbReference type="EMBL" id="POA98662.1"/>
    </source>
</evidence>
<dbReference type="NCBIfam" id="TIGR01933">
    <property type="entry name" value="hflK"/>
    <property type="match status" value="1"/>
</dbReference>
<feature type="transmembrane region" description="Helical" evidence="6">
    <location>
        <begin position="65"/>
        <end position="85"/>
    </location>
</feature>
<dbReference type="PANTHER" id="PTHR43327">
    <property type="entry name" value="STOMATIN-LIKE PROTEIN 2, MITOCHONDRIAL"/>
    <property type="match status" value="1"/>
</dbReference>
<evidence type="ECO:0000313" key="10">
    <source>
        <dbReference type="Proteomes" id="UP000236416"/>
    </source>
</evidence>
<dbReference type="RefSeq" id="WP_103319896.1">
    <property type="nucleotide sequence ID" value="NZ_PPTF01000043.1"/>
</dbReference>
<feature type="compositionally biased region" description="Low complexity" evidence="7">
    <location>
        <begin position="367"/>
        <end position="382"/>
    </location>
</feature>
<dbReference type="SUPFAM" id="SSF117892">
    <property type="entry name" value="Band 7/SPFH domain"/>
    <property type="match status" value="1"/>
</dbReference>
<comment type="subunit">
    <text evidence="6">HflC and HflK may interact to form a multimeric complex.</text>
</comment>
<keyword evidence="4 6" id="KW-1133">Transmembrane helix</keyword>
<dbReference type="Proteomes" id="UP000236416">
    <property type="component" value="Unassembled WGS sequence"/>
</dbReference>
<dbReference type="Pfam" id="PF01145">
    <property type="entry name" value="Band_7"/>
    <property type="match status" value="1"/>
</dbReference>
<dbReference type="InterPro" id="IPR001107">
    <property type="entry name" value="Band_7"/>
</dbReference>
<keyword evidence="9" id="KW-0645">Protease</keyword>
<dbReference type="AlphaFoldDB" id="A0A2K4MNQ6"/>
<dbReference type="EMBL" id="PPTF01000043">
    <property type="protein sequence ID" value="POA98662.1"/>
    <property type="molecule type" value="Genomic_DNA"/>
</dbReference>
<evidence type="ECO:0000256" key="2">
    <source>
        <dbReference type="ARBA" id="ARBA00006971"/>
    </source>
</evidence>
<organism evidence="9 10">
    <name type="scientific">Chromobacterium sinusclupearum</name>
    <dbReference type="NCBI Taxonomy" id="2077146"/>
    <lineage>
        <taxon>Bacteria</taxon>
        <taxon>Pseudomonadati</taxon>
        <taxon>Pseudomonadota</taxon>
        <taxon>Betaproteobacteria</taxon>
        <taxon>Neisseriales</taxon>
        <taxon>Chromobacteriaceae</taxon>
        <taxon>Chromobacterium</taxon>
    </lineage>
</organism>
<feature type="compositionally biased region" description="Pro residues" evidence="7">
    <location>
        <begin position="383"/>
        <end position="392"/>
    </location>
</feature>
<gene>
    <name evidence="9" type="primary">hflK</name>
    <name evidence="9" type="ORF">C2134_10620</name>
</gene>
<dbReference type="GO" id="GO:0016020">
    <property type="term" value="C:membrane"/>
    <property type="evidence" value="ECO:0007669"/>
    <property type="project" value="UniProtKB-SubCell"/>
</dbReference>
<evidence type="ECO:0000256" key="7">
    <source>
        <dbReference type="SAM" id="MobiDB-lite"/>
    </source>
</evidence>
<dbReference type="Pfam" id="PF12221">
    <property type="entry name" value="HflK_N"/>
    <property type="match status" value="1"/>
</dbReference>
<feature type="region of interest" description="Disordered" evidence="7">
    <location>
        <begin position="1"/>
        <end position="59"/>
    </location>
</feature>
<evidence type="ECO:0000256" key="5">
    <source>
        <dbReference type="ARBA" id="ARBA00023136"/>
    </source>
</evidence>
<dbReference type="InterPro" id="IPR036013">
    <property type="entry name" value="Band_7/SPFH_dom_sf"/>
</dbReference>
<evidence type="ECO:0000256" key="4">
    <source>
        <dbReference type="ARBA" id="ARBA00022989"/>
    </source>
</evidence>
<dbReference type="SMART" id="SM00244">
    <property type="entry name" value="PHB"/>
    <property type="match status" value="1"/>
</dbReference>
<comment type="subcellular location">
    <subcellularLocation>
        <location evidence="1">Membrane</location>
        <topology evidence="1">Single-pass membrane protein</topology>
    </subcellularLocation>
</comment>
<dbReference type="GO" id="GO:0008233">
    <property type="term" value="F:peptidase activity"/>
    <property type="evidence" value="ECO:0007669"/>
    <property type="project" value="UniProtKB-KW"/>
</dbReference>
<keyword evidence="3 6" id="KW-0812">Transmembrane</keyword>
<evidence type="ECO:0000256" key="6">
    <source>
        <dbReference type="RuleBase" id="RU364113"/>
    </source>
</evidence>
<feature type="region of interest" description="Disordered" evidence="7">
    <location>
        <begin position="367"/>
        <end position="412"/>
    </location>
</feature>
<dbReference type="Gene3D" id="3.30.479.30">
    <property type="entry name" value="Band 7 domain"/>
    <property type="match status" value="1"/>
</dbReference>
<protein>
    <recommendedName>
        <fullName evidence="6">Protein HflK</fullName>
    </recommendedName>
</protein>
<dbReference type="PANTHER" id="PTHR43327:SF2">
    <property type="entry name" value="MODULATOR OF FTSH PROTEASE HFLK"/>
    <property type="match status" value="1"/>
</dbReference>
<name>A0A2K4MNQ6_9NEIS</name>
<comment type="function">
    <text evidence="6">HflC and HflK could encode or regulate a protease.</text>
</comment>
<evidence type="ECO:0000259" key="8">
    <source>
        <dbReference type="SMART" id="SM00244"/>
    </source>
</evidence>
<dbReference type="InterPro" id="IPR010201">
    <property type="entry name" value="HflK"/>
</dbReference>
<dbReference type="CDD" id="cd03404">
    <property type="entry name" value="SPFH_HflK"/>
    <property type="match status" value="1"/>
</dbReference>
<sequence>MSQNDPNRGRNGQNGPPDLDEVFRDLNRKLSRLLGGKSGNGGPNNPMGQGGRPGSGMSPPSFKGGAAAVIGVLAALWLASGFYVVDAREAGVVLRLGSFNRLTEPGLQWRAPYPFEKSEIVNLTEVRSVEVGYRGSAQNRVPEESLMLTEDQNIIDVQLSVQYDIKDARAFLFNNAARERDGKDLVKQATETAIREVVGRNKVDFVLNEGRAQIAVDAHKLIQEVLDRYQAGIRIAKVNINDVQPPQQVLAAFDDAVKAGQDKDKLLNEGMAYANEVVPKAKGMASRLVQEAEAYQQQVVERAEGDAQRFKQVLPEYNKAPKVMRDRMYLDMMQQIMHNSSKVLVDQKGGNSLLYLPLDKLMQMTAPGAAAPAPAQPSASPAPAAPAQPANPPAAKNGRDTSRGRDIFGAER</sequence>
<dbReference type="InterPro" id="IPR020980">
    <property type="entry name" value="Membrane_HflK_N"/>
</dbReference>
<proteinExistence type="inferred from homology"/>
<dbReference type="GO" id="GO:0006508">
    <property type="term" value="P:proteolysis"/>
    <property type="evidence" value="ECO:0007669"/>
    <property type="project" value="UniProtKB-KW"/>
</dbReference>
<feature type="compositionally biased region" description="Polar residues" evidence="7">
    <location>
        <begin position="1"/>
        <end position="14"/>
    </location>
</feature>
<accession>A0A2K4MNQ6</accession>
<evidence type="ECO:0000256" key="1">
    <source>
        <dbReference type="ARBA" id="ARBA00004167"/>
    </source>
</evidence>
<keyword evidence="5 6" id="KW-0472">Membrane</keyword>
<feature type="compositionally biased region" description="Gly residues" evidence="7">
    <location>
        <begin position="36"/>
        <end position="54"/>
    </location>
</feature>
<feature type="domain" description="Band 7" evidence="8">
    <location>
        <begin position="80"/>
        <end position="257"/>
    </location>
</feature>
<evidence type="ECO:0000256" key="3">
    <source>
        <dbReference type="ARBA" id="ARBA00022692"/>
    </source>
</evidence>